<dbReference type="Gene3D" id="1.25.40.10">
    <property type="entry name" value="Tetratricopeptide repeat domain"/>
    <property type="match status" value="1"/>
</dbReference>
<evidence type="ECO:0000256" key="5">
    <source>
        <dbReference type="SAM" id="MobiDB-lite"/>
    </source>
</evidence>
<organism evidence="8 9">
    <name type="scientific">Catalinimonas alkaloidigena</name>
    <dbReference type="NCBI Taxonomy" id="1075417"/>
    <lineage>
        <taxon>Bacteria</taxon>
        <taxon>Pseudomonadati</taxon>
        <taxon>Bacteroidota</taxon>
        <taxon>Cytophagia</taxon>
        <taxon>Cytophagales</taxon>
        <taxon>Catalimonadaceae</taxon>
        <taxon>Catalinimonas</taxon>
    </lineage>
</organism>
<comment type="subcellular location">
    <subcellularLocation>
        <location evidence="1">Cell outer membrane</location>
    </subcellularLocation>
</comment>
<feature type="region of interest" description="Disordered" evidence="5">
    <location>
        <begin position="441"/>
        <end position="465"/>
    </location>
</feature>
<dbReference type="CDD" id="cd07185">
    <property type="entry name" value="OmpA_C-like"/>
    <property type="match status" value="1"/>
</dbReference>
<name>A0A1G8WKB8_9BACT</name>
<evidence type="ECO:0000313" key="9">
    <source>
        <dbReference type="Proteomes" id="UP000198510"/>
    </source>
</evidence>
<keyword evidence="3" id="KW-0998">Cell outer membrane</keyword>
<accession>A0A1G8WKB8</accession>
<dbReference type="SUPFAM" id="SSF82171">
    <property type="entry name" value="DPP6 N-terminal domain-like"/>
    <property type="match status" value="1"/>
</dbReference>
<keyword evidence="6" id="KW-0732">Signal</keyword>
<dbReference type="SUPFAM" id="SSF48452">
    <property type="entry name" value="TPR-like"/>
    <property type="match status" value="1"/>
</dbReference>
<evidence type="ECO:0000256" key="4">
    <source>
        <dbReference type="PROSITE-ProRule" id="PRU00473"/>
    </source>
</evidence>
<dbReference type="InterPro" id="IPR011659">
    <property type="entry name" value="WD40"/>
</dbReference>
<keyword evidence="2 4" id="KW-0472">Membrane</keyword>
<evidence type="ECO:0000256" key="2">
    <source>
        <dbReference type="ARBA" id="ARBA00023136"/>
    </source>
</evidence>
<dbReference type="EMBL" id="FNFO01000001">
    <property type="protein sequence ID" value="SDJ78792.1"/>
    <property type="molecule type" value="Genomic_DNA"/>
</dbReference>
<dbReference type="Pfam" id="PF00691">
    <property type="entry name" value="OmpA"/>
    <property type="match status" value="1"/>
</dbReference>
<dbReference type="PANTHER" id="PTHR30329:SF21">
    <property type="entry name" value="LIPOPROTEIN YIAD-RELATED"/>
    <property type="match status" value="1"/>
</dbReference>
<sequence length="674" mass="75566">MLYRRLLIFLIISVLTTLTTTVWAQDADLVAIADEQYNFGDKRDAGETYRQALGINPDNVRANYMAGICYLETIHKEKALTYLLKAYELAPEISPDILYLIARAYHYGEQFDEAIGYYQRYLSDVEAKKGQQYSKSKAQELTKQTERNIYECNVGKELMASPVPMDITSISEAVNTVELEYAPAITSDESFMIFTSRRAGGMSPDKANDNLFYEDIYITHRQNGKWNAPKLLEGVNTETHDASINISPDGSMLMLYQDDNGGDIFVSYKEKKEDEWSKPRPISDNVNSEFRESAASISADGKRLFFTSDRPGGYGGADIYMSEAYGKNKWGQPVNLGPAINSEYDDDSPVLSYDGTTLYFSSKGHRGMGGFDVFKSEWNDSSGTWMNAENLGYPINTPDDDDHYTVSADGMRAYYASVKDNIGVGDMDIFMITAKDPEEVDSVEAKKPQVAEKAPEKPAVAPQPQPELQPVVCQIVVTDATGAPLDAQIILQPATETGFESIKTGTFRKDFMLKESKAMQVTVRKEGYMFQTIDLTVPAAQAGKAQQITKGVRLQPVTAGVRRILRNIYFEFDKVHLRPESHDELAKLEQIMRENPTITVEIAGHTDKIGTWDYNKELSLRRAQSVRAWLIGRGIDGSRIKAVGYGETRPLASNDDEEEGRELNRRTEFVVLTR</sequence>
<dbReference type="Gene3D" id="2.120.10.30">
    <property type="entry name" value="TolB, C-terminal domain"/>
    <property type="match status" value="1"/>
</dbReference>
<dbReference type="InterPro" id="IPR011990">
    <property type="entry name" value="TPR-like_helical_dom_sf"/>
</dbReference>
<evidence type="ECO:0000256" key="3">
    <source>
        <dbReference type="ARBA" id="ARBA00023237"/>
    </source>
</evidence>
<dbReference type="InterPro" id="IPR036737">
    <property type="entry name" value="OmpA-like_sf"/>
</dbReference>
<dbReference type="PRINTS" id="PR01021">
    <property type="entry name" value="OMPADOMAIN"/>
</dbReference>
<dbReference type="PROSITE" id="PS51123">
    <property type="entry name" value="OMPA_2"/>
    <property type="match status" value="1"/>
</dbReference>
<dbReference type="InterPro" id="IPR011042">
    <property type="entry name" value="6-blade_b-propeller_TolB-like"/>
</dbReference>
<dbReference type="InterPro" id="IPR006664">
    <property type="entry name" value="OMP_bac"/>
</dbReference>
<dbReference type="Pfam" id="PF07676">
    <property type="entry name" value="PD40"/>
    <property type="match status" value="3"/>
</dbReference>
<dbReference type="Gene3D" id="3.30.1330.60">
    <property type="entry name" value="OmpA-like domain"/>
    <property type="match status" value="1"/>
</dbReference>
<reference evidence="8 9" key="1">
    <citation type="submission" date="2016-10" db="EMBL/GenBank/DDBJ databases">
        <authorList>
            <person name="de Groot N.N."/>
        </authorList>
    </citation>
    <scope>NUCLEOTIDE SEQUENCE [LARGE SCALE GENOMIC DNA]</scope>
    <source>
        <strain evidence="8 9">DSM 25186</strain>
    </source>
</reference>
<feature type="domain" description="OmpA-like" evidence="7">
    <location>
        <begin position="557"/>
        <end position="674"/>
    </location>
</feature>
<evidence type="ECO:0000313" key="8">
    <source>
        <dbReference type="EMBL" id="SDJ78792.1"/>
    </source>
</evidence>
<protein>
    <submittedName>
        <fullName evidence="8">WD40-like Beta Propeller Repeat</fullName>
    </submittedName>
</protein>
<gene>
    <name evidence="8" type="ORF">SAMN05421823_101114</name>
</gene>
<feature type="signal peptide" evidence="6">
    <location>
        <begin position="1"/>
        <end position="24"/>
    </location>
</feature>
<dbReference type="InterPro" id="IPR050330">
    <property type="entry name" value="Bact_OuterMem_StrucFunc"/>
</dbReference>
<dbReference type="Pfam" id="PF13181">
    <property type="entry name" value="TPR_8"/>
    <property type="match status" value="2"/>
</dbReference>
<feature type="chain" id="PRO_5011615159" evidence="6">
    <location>
        <begin position="25"/>
        <end position="674"/>
    </location>
</feature>
<evidence type="ECO:0000259" key="7">
    <source>
        <dbReference type="PROSITE" id="PS51123"/>
    </source>
</evidence>
<feature type="compositionally biased region" description="Basic and acidic residues" evidence="5">
    <location>
        <begin position="443"/>
        <end position="456"/>
    </location>
</feature>
<dbReference type="GO" id="GO:0009279">
    <property type="term" value="C:cell outer membrane"/>
    <property type="evidence" value="ECO:0007669"/>
    <property type="project" value="UniProtKB-SubCell"/>
</dbReference>
<dbReference type="STRING" id="1075417.SAMN05421823_101114"/>
<dbReference type="OrthoDB" id="1488841at2"/>
<keyword evidence="9" id="KW-1185">Reference proteome</keyword>
<dbReference type="InterPro" id="IPR006665">
    <property type="entry name" value="OmpA-like"/>
</dbReference>
<evidence type="ECO:0000256" key="6">
    <source>
        <dbReference type="SAM" id="SignalP"/>
    </source>
</evidence>
<dbReference type="InterPro" id="IPR019734">
    <property type="entry name" value="TPR_rpt"/>
</dbReference>
<dbReference type="SUPFAM" id="SSF103088">
    <property type="entry name" value="OmpA-like"/>
    <property type="match status" value="1"/>
</dbReference>
<dbReference type="PANTHER" id="PTHR30329">
    <property type="entry name" value="STATOR ELEMENT OF FLAGELLAR MOTOR COMPLEX"/>
    <property type="match status" value="1"/>
</dbReference>
<dbReference type="AlphaFoldDB" id="A0A1G8WKB8"/>
<dbReference type="CDD" id="cd15482">
    <property type="entry name" value="Sialidase_non-viral"/>
    <property type="match status" value="1"/>
</dbReference>
<dbReference type="Proteomes" id="UP000198510">
    <property type="component" value="Unassembled WGS sequence"/>
</dbReference>
<proteinExistence type="predicted"/>
<evidence type="ECO:0000256" key="1">
    <source>
        <dbReference type="ARBA" id="ARBA00004442"/>
    </source>
</evidence>